<feature type="chain" id="PRO_5028326328" evidence="1">
    <location>
        <begin position="18"/>
        <end position="319"/>
    </location>
</feature>
<evidence type="ECO:0000313" key="4">
    <source>
        <dbReference type="RefSeq" id="XP_019633300.1"/>
    </source>
</evidence>
<proteinExistence type="predicted"/>
<dbReference type="RefSeq" id="XP_019633300.1">
    <property type="nucleotide sequence ID" value="XM_019777741.1"/>
</dbReference>
<dbReference type="Pfam" id="PF00092">
    <property type="entry name" value="VWA"/>
    <property type="match status" value="1"/>
</dbReference>
<evidence type="ECO:0000256" key="1">
    <source>
        <dbReference type="SAM" id="SignalP"/>
    </source>
</evidence>
<dbReference type="SMART" id="SM00327">
    <property type="entry name" value="VWA"/>
    <property type="match status" value="1"/>
</dbReference>
<gene>
    <name evidence="4" type="primary">LOC109476735</name>
</gene>
<dbReference type="SUPFAM" id="SSF53300">
    <property type="entry name" value="vWA-like"/>
    <property type="match status" value="1"/>
</dbReference>
<keyword evidence="3" id="KW-1185">Reference proteome</keyword>
<sequence>MFISLTLTITLLTAAQAWLYDGATPVDCIEDWGPWRCAGNKKQYRENIIFRHPTVNGAPCVNGRIEFNENSCEPTLDDKTRSVEKFWLNHDNGFTSGSRSGRESGLKRDILILLDMSGSISTTAFNEVKVDISRFIGLICPAGDLGRGRTNQLALVAFSDRIVRVFDFNDHYNLAVTQNAIRNFQRQGTNTHTKQALEYVRRNMFGSQGLAYRGLRRDSNHEVILITDGQPTDASEVEVEQEAQRLKNMGVEVFGFGIDETQAINFEHLNKVVSPKDTSHVFHIKGVQEFTAIVEIIRAQAESPHNTGQCIDLGYYPDQ</sequence>
<dbReference type="InterPro" id="IPR036465">
    <property type="entry name" value="vWFA_dom_sf"/>
</dbReference>
<feature type="domain" description="VWFA" evidence="2">
    <location>
        <begin position="109"/>
        <end position="297"/>
    </location>
</feature>
<dbReference type="Proteomes" id="UP000515135">
    <property type="component" value="Unplaced"/>
</dbReference>
<protein>
    <submittedName>
        <fullName evidence="4">Cartilage matrix protein-like</fullName>
    </submittedName>
</protein>
<dbReference type="PROSITE" id="PS50234">
    <property type="entry name" value="VWFA"/>
    <property type="match status" value="1"/>
</dbReference>
<dbReference type="GeneID" id="109476735"/>
<feature type="signal peptide" evidence="1">
    <location>
        <begin position="1"/>
        <end position="17"/>
    </location>
</feature>
<dbReference type="AlphaFoldDB" id="A0A6P4YVA7"/>
<dbReference type="KEGG" id="bbel:109476735"/>
<dbReference type="PANTHER" id="PTHR24020:SF87">
    <property type="entry name" value="COLLAGEN ALPHA-1(VI) CHAIN-LIKE"/>
    <property type="match status" value="1"/>
</dbReference>
<name>A0A6P4YVA7_BRABE</name>
<evidence type="ECO:0000313" key="3">
    <source>
        <dbReference type="Proteomes" id="UP000515135"/>
    </source>
</evidence>
<dbReference type="PRINTS" id="PR00453">
    <property type="entry name" value="VWFADOMAIN"/>
</dbReference>
<dbReference type="InterPro" id="IPR002035">
    <property type="entry name" value="VWF_A"/>
</dbReference>
<dbReference type="InterPro" id="IPR050525">
    <property type="entry name" value="ECM_Assembly_Org"/>
</dbReference>
<dbReference type="PANTHER" id="PTHR24020">
    <property type="entry name" value="COLLAGEN ALPHA"/>
    <property type="match status" value="1"/>
</dbReference>
<dbReference type="Gene3D" id="3.40.50.410">
    <property type="entry name" value="von Willebrand factor, type A domain"/>
    <property type="match status" value="1"/>
</dbReference>
<evidence type="ECO:0000259" key="2">
    <source>
        <dbReference type="PROSITE" id="PS50234"/>
    </source>
</evidence>
<accession>A0A6P4YVA7</accession>
<keyword evidence="1" id="KW-0732">Signal</keyword>
<dbReference type="OrthoDB" id="5964156at2759"/>
<reference evidence="4" key="1">
    <citation type="submission" date="2025-08" db="UniProtKB">
        <authorList>
            <consortium name="RefSeq"/>
        </authorList>
    </citation>
    <scope>IDENTIFICATION</scope>
    <source>
        <tissue evidence="4">Gonad</tissue>
    </source>
</reference>
<dbReference type="CDD" id="cd01450">
    <property type="entry name" value="vWFA_subfamily_ECM"/>
    <property type="match status" value="1"/>
</dbReference>
<organism evidence="3 4">
    <name type="scientific">Branchiostoma belcheri</name>
    <name type="common">Amphioxus</name>
    <dbReference type="NCBI Taxonomy" id="7741"/>
    <lineage>
        <taxon>Eukaryota</taxon>
        <taxon>Metazoa</taxon>
        <taxon>Chordata</taxon>
        <taxon>Cephalochordata</taxon>
        <taxon>Leptocardii</taxon>
        <taxon>Amphioxiformes</taxon>
        <taxon>Branchiostomatidae</taxon>
        <taxon>Branchiostoma</taxon>
    </lineage>
</organism>